<dbReference type="EMBL" id="FNHE01000003">
    <property type="protein sequence ID" value="SDM04307.1"/>
    <property type="molecule type" value="Genomic_DNA"/>
</dbReference>
<dbReference type="AlphaFoldDB" id="A0A1G9Q1D4"/>
<keyword evidence="8" id="KW-1185">Reference proteome</keyword>
<dbReference type="InterPro" id="IPR000791">
    <property type="entry name" value="Gpr1/Fun34/SatP-like"/>
</dbReference>
<feature type="transmembrane region" description="Helical" evidence="6">
    <location>
        <begin position="195"/>
        <end position="215"/>
    </location>
</feature>
<evidence type="ECO:0000256" key="3">
    <source>
        <dbReference type="ARBA" id="ARBA00022692"/>
    </source>
</evidence>
<evidence type="ECO:0000313" key="8">
    <source>
        <dbReference type="Proteomes" id="UP000198680"/>
    </source>
</evidence>
<dbReference type="InterPro" id="IPR051633">
    <property type="entry name" value="AceTr"/>
</dbReference>
<feature type="transmembrane region" description="Helical" evidence="6">
    <location>
        <begin position="142"/>
        <end position="159"/>
    </location>
</feature>
<feature type="transmembrane region" description="Helical" evidence="6">
    <location>
        <begin position="105"/>
        <end position="130"/>
    </location>
</feature>
<evidence type="ECO:0000256" key="6">
    <source>
        <dbReference type="SAM" id="Phobius"/>
    </source>
</evidence>
<dbReference type="NCBIfam" id="NF038013">
    <property type="entry name" value="AceTr_1"/>
    <property type="match status" value="1"/>
</dbReference>
<evidence type="ECO:0000256" key="2">
    <source>
        <dbReference type="ARBA" id="ARBA00005587"/>
    </source>
</evidence>
<organism evidence="7 8">
    <name type="scientific">Geodermatophilus siccatus</name>
    <dbReference type="NCBI Taxonomy" id="1137991"/>
    <lineage>
        <taxon>Bacteria</taxon>
        <taxon>Bacillati</taxon>
        <taxon>Actinomycetota</taxon>
        <taxon>Actinomycetes</taxon>
        <taxon>Geodermatophilales</taxon>
        <taxon>Geodermatophilaceae</taxon>
        <taxon>Geodermatophilus</taxon>
    </lineage>
</organism>
<proteinExistence type="inferred from homology"/>
<dbReference type="Pfam" id="PF01184">
    <property type="entry name" value="Gpr1_Fun34_YaaH"/>
    <property type="match status" value="1"/>
</dbReference>
<feature type="transmembrane region" description="Helical" evidence="6">
    <location>
        <begin position="166"/>
        <end position="183"/>
    </location>
</feature>
<dbReference type="PANTHER" id="PTHR31123:SF1">
    <property type="entry name" value="ACCUMULATION OF DYADS PROTEIN 2-RELATED"/>
    <property type="match status" value="1"/>
</dbReference>
<keyword evidence="4 6" id="KW-1133">Transmembrane helix</keyword>
<evidence type="ECO:0000313" key="7">
    <source>
        <dbReference type="EMBL" id="SDM04307.1"/>
    </source>
</evidence>
<comment type="similarity">
    <text evidence="2">Belongs to the acetate uptake transporter (AceTr) (TC 2.A.96) family.</text>
</comment>
<gene>
    <name evidence="7" type="ORF">SAMN05660642_01440</name>
</gene>
<comment type="subcellular location">
    <subcellularLocation>
        <location evidence="1">Membrane</location>
        <topology evidence="1">Multi-pass membrane protein</topology>
    </subcellularLocation>
</comment>
<dbReference type="RefSeq" id="WP_245700125.1">
    <property type="nucleotide sequence ID" value="NZ_FNHE01000003.1"/>
</dbReference>
<dbReference type="GO" id="GO:0015123">
    <property type="term" value="F:acetate transmembrane transporter activity"/>
    <property type="evidence" value="ECO:0007669"/>
    <property type="project" value="TreeGrafter"/>
</dbReference>
<feature type="transmembrane region" description="Helical" evidence="6">
    <location>
        <begin position="78"/>
        <end position="98"/>
    </location>
</feature>
<feature type="transmembrane region" description="Helical" evidence="6">
    <location>
        <begin position="52"/>
        <end position="72"/>
    </location>
</feature>
<reference evidence="8" key="1">
    <citation type="submission" date="2016-10" db="EMBL/GenBank/DDBJ databases">
        <authorList>
            <person name="Varghese N."/>
            <person name="Submissions S."/>
        </authorList>
    </citation>
    <scope>NUCLEOTIDE SEQUENCE [LARGE SCALE GENOMIC DNA]</scope>
    <source>
        <strain evidence="8">DSM 45419</strain>
    </source>
</reference>
<evidence type="ECO:0000256" key="4">
    <source>
        <dbReference type="ARBA" id="ARBA00022989"/>
    </source>
</evidence>
<name>A0A1G9Q1D4_9ACTN</name>
<evidence type="ECO:0000256" key="1">
    <source>
        <dbReference type="ARBA" id="ARBA00004141"/>
    </source>
</evidence>
<keyword evidence="3 6" id="KW-0812">Transmembrane</keyword>
<protein>
    <submittedName>
        <fullName evidence="7">Uncharacterized protein</fullName>
    </submittedName>
</protein>
<accession>A0A1G9Q1D4</accession>
<dbReference type="Proteomes" id="UP000198680">
    <property type="component" value="Unassembled WGS sequence"/>
</dbReference>
<evidence type="ECO:0000256" key="5">
    <source>
        <dbReference type="ARBA" id="ARBA00023136"/>
    </source>
</evidence>
<dbReference type="PANTHER" id="PTHR31123">
    <property type="entry name" value="ACCUMULATION OF DYADS PROTEIN 2-RELATED"/>
    <property type="match status" value="1"/>
</dbReference>
<sequence>MAVNAAPDAGTKTAREGNEFLADLSDPTAGRVAMARELASENVRMIADPAPLGLGCFALTTFLLSLFNAGLLPAAGEPIVFGVALAYGGAIQVLAGMWEFRKGNVFGATAFTSYGAFWLSFWAFVTFYAADIPDAGDRATVVGWYLIGWGIFTVIMWVASLRTTAVLALLFTLLAATFFVLGIGDVAQNEGLVTLGGYLGLVTAAVAWYACLAGVSASTFGRTVLPNPPLYKL</sequence>
<dbReference type="GO" id="GO:0005886">
    <property type="term" value="C:plasma membrane"/>
    <property type="evidence" value="ECO:0007669"/>
    <property type="project" value="TreeGrafter"/>
</dbReference>
<keyword evidence="5 6" id="KW-0472">Membrane</keyword>